<keyword evidence="5 9" id="KW-0460">Magnesium</keyword>
<dbReference type="PANTHER" id="PTHR30523">
    <property type="entry name" value="PHOSPHOENOLPYRUVATE CARBOXYLASE"/>
    <property type="match status" value="1"/>
</dbReference>
<evidence type="ECO:0000256" key="8">
    <source>
        <dbReference type="ARBA" id="ARBA00048995"/>
    </source>
</evidence>
<feature type="region of interest" description="Disordered" evidence="11">
    <location>
        <begin position="1"/>
        <end position="24"/>
    </location>
</feature>
<evidence type="ECO:0000256" key="7">
    <source>
        <dbReference type="ARBA" id="ARBA00023300"/>
    </source>
</evidence>
<dbReference type="EC" id="4.1.1.31" evidence="3 9"/>
<dbReference type="SUPFAM" id="SSF51621">
    <property type="entry name" value="Phosphoenolpyruvate/pyruvate domain"/>
    <property type="match status" value="1"/>
</dbReference>
<feature type="region of interest" description="Disordered" evidence="11">
    <location>
        <begin position="137"/>
        <end position="180"/>
    </location>
</feature>
<accession>A0A0F0LAG7</accession>
<evidence type="ECO:0000256" key="10">
    <source>
        <dbReference type="PROSITE-ProRule" id="PRU10111"/>
    </source>
</evidence>
<comment type="function">
    <text evidence="1 9">Forms oxaloacetate, a four-carbon dicarboxylic acid source for the tricarboxylic acid cycle.</text>
</comment>
<dbReference type="PATRIC" id="fig|82380.11.peg.3671"/>
<comment type="catalytic activity">
    <reaction evidence="8 9">
        <text>oxaloacetate + phosphate = phosphoenolpyruvate + hydrogencarbonate</text>
        <dbReference type="Rhea" id="RHEA:28370"/>
        <dbReference type="ChEBI" id="CHEBI:16452"/>
        <dbReference type="ChEBI" id="CHEBI:17544"/>
        <dbReference type="ChEBI" id="CHEBI:43474"/>
        <dbReference type="ChEBI" id="CHEBI:58702"/>
        <dbReference type="EC" id="4.1.1.31"/>
    </reaction>
</comment>
<organism evidence="12 13">
    <name type="scientific">Microbacterium oxydans</name>
    <dbReference type="NCBI Taxonomy" id="82380"/>
    <lineage>
        <taxon>Bacteria</taxon>
        <taxon>Bacillati</taxon>
        <taxon>Actinomycetota</taxon>
        <taxon>Actinomycetes</taxon>
        <taxon>Micrococcales</taxon>
        <taxon>Microbacteriaceae</taxon>
        <taxon>Microbacterium</taxon>
    </lineage>
</organism>
<dbReference type="PANTHER" id="PTHR30523:SF6">
    <property type="entry name" value="PHOSPHOENOLPYRUVATE CARBOXYLASE"/>
    <property type="match status" value="1"/>
</dbReference>
<dbReference type="AlphaFoldDB" id="A0A0F0LAG7"/>
<feature type="compositionally biased region" description="Low complexity" evidence="11">
    <location>
        <begin position="149"/>
        <end position="178"/>
    </location>
</feature>
<dbReference type="GO" id="GO:0008964">
    <property type="term" value="F:phosphoenolpyruvate carboxylase activity"/>
    <property type="evidence" value="ECO:0007669"/>
    <property type="project" value="UniProtKB-UniRule"/>
</dbReference>
<dbReference type="PRINTS" id="PR00150">
    <property type="entry name" value="PEPCARBXLASE"/>
</dbReference>
<dbReference type="HAMAP" id="MF_00595">
    <property type="entry name" value="PEPcase_type1"/>
    <property type="match status" value="1"/>
</dbReference>
<dbReference type="GO" id="GO:0000287">
    <property type="term" value="F:magnesium ion binding"/>
    <property type="evidence" value="ECO:0007669"/>
    <property type="project" value="UniProtKB-UniRule"/>
</dbReference>
<evidence type="ECO:0000256" key="4">
    <source>
        <dbReference type="ARBA" id="ARBA00022419"/>
    </source>
</evidence>
<protein>
    <recommendedName>
        <fullName evidence="4 9">Phosphoenolpyruvate carboxylase</fullName>
        <shortName evidence="9">PEPC</shortName>
        <shortName evidence="9">PEPCase</shortName>
        <ecNumber evidence="3 9">4.1.1.31</ecNumber>
    </recommendedName>
</protein>
<dbReference type="Pfam" id="PF00311">
    <property type="entry name" value="PEPcase"/>
    <property type="match status" value="2"/>
</dbReference>
<dbReference type="InterPro" id="IPR018129">
    <property type="entry name" value="PEP_COase_Lys_AS"/>
</dbReference>
<dbReference type="GO" id="GO:0006107">
    <property type="term" value="P:oxaloacetate metabolic process"/>
    <property type="evidence" value="ECO:0007669"/>
    <property type="project" value="UniProtKB-UniRule"/>
</dbReference>
<dbReference type="InterPro" id="IPR015813">
    <property type="entry name" value="Pyrv/PenolPyrv_kinase-like_dom"/>
</dbReference>
<sequence length="947" mass="102390">MRAGAAPDPGYSRTVTPAQTFPEPTNTEAIRVIGRFEAGRGIPDAMRSDVRMLGNLLGQVLRESGGDALFDDVERLRLATIQAYDEETPDAFQRAAAIAESFTVARADEVARAFTCYFHLVNLAEEHQRVRVLRERAGQPGPSTGSGTQGADAGTQGADAGTQGADAGTQGADAGTQDRPADTVAAAYAQLEREVGEDEARRRLAGLRFHPVFTAHPTEARRRAVSSSIRRLSELLTQHDAASDGGAEAHRAQRRMLEEIDTLWRTAPLRSQKPSPTDEVRTVMSVFDETLFTTVPHVYRRIDDALRGEDSGSSAPVVPAFVRVGSWVGGDRDGNPFVTASVTREASKIAADHVLRGLERALERIGRTLTLDAEGTPPSVEVVALWDRFASAEPTLAAELAARSPEEPHRRVLLALAHRVSATRQDDSTHRYSRPEELLDDLRAVQNSLAESGAKRHAFGGVQHLIWQVETYGFHLTELEVRQHSQVHAKALAELESGEPISAQTEEVLELFRVIAEIQRDRGLQAAGRYVVSFTQAASDLANVHRLAKHALGDDAPVLDVVPLFETFADLQAAPEILAEAVTFPEFRARMAATGNRLEVMLGYSDSSKDVGPVAANLALYEAQEKIALWAKESDIELTLFHGRGGALGRGGGPANSAILAQPPHSVDGRFKLTEQGEVIFARYGEPAIAMRHIDQVAAATLLASSPSVEARTSGAAARYAEVAAVMDVSSRERFFSLVKAEGFAPWFATVTPMEEIGLLALGSRPARRGLSVESLEDLRAIPWVFAWTQARINLAGWFGLGTALEAVGDEALLIEAYREWPLLRTMIDNVAMSLAKTDERIARQYLALGDRDDLAALVLDELALTREWVIRLTGGDGLLVNKPVLQRAVQLRSPYVDALSLLQLRALRALRSAASDGATGSGADAEQQRLLLLSVSGVAAGLQNTG</sequence>
<evidence type="ECO:0000256" key="6">
    <source>
        <dbReference type="ARBA" id="ARBA00023239"/>
    </source>
</evidence>
<dbReference type="GO" id="GO:0005829">
    <property type="term" value="C:cytosol"/>
    <property type="evidence" value="ECO:0007669"/>
    <property type="project" value="TreeGrafter"/>
</dbReference>
<feature type="active site" evidence="9">
    <location>
        <position position="609"/>
    </location>
</feature>
<evidence type="ECO:0000256" key="1">
    <source>
        <dbReference type="ARBA" id="ARBA00003670"/>
    </source>
</evidence>
<feature type="compositionally biased region" description="Polar residues" evidence="11">
    <location>
        <begin position="13"/>
        <end position="24"/>
    </location>
</feature>
<keyword evidence="6 9" id="KW-0456">Lyase</keyword>
<dbReference type="Proteomes" id="UP000033640">
    <property type="component" value="Unassembled WGS sequence"/>
</dbReference>
<dbReference type="InterPro" id="IPR022805">
    <property type="entry name" value="PEP_COase_bac/pln-type"/>
</dbReference>
<dbReference type="PROSITE" id="PS00781">
    <property type="entry name" value="PEPCASE_1"/>
    <property type="match status" value="1"/>
</dbReference>
<comment type="caution">
    <text evidence="12">The sequence shown here is derived from an EMBL/GenBank/DDBJ whole genome shotgun (WGS) entry which is preliminary data.</text>
</comment>
<evidence type="ECO:0000256" key="2">
    <source>
        <dbReference type="ARBA" id="ARBA00008346"/>
    </source>
</evidence>
<keyword evidence="7 9" id="KW-0120">Carbon dioxide fixation</keyword>
<comment type="cofactor">
    <cofactor evidence="9">
        <name>Mg(2+)</name>
        <dbReference type="ChEBI" id="CHEBI:18420"/>
    </cofactor>
</comment>
<evidence type="ECO:0000256" key="5">
    <source>
        <dbReference type="ARBA" id="ARBA00022842"/>
    </source>
</evidence>
<keyword evidence="12" id="KW-0670">Pyruvate</keyword>
<evidence type="ECO:0000313" key="12">
    <source>
        <dbReference type="EMBL" id="KJL28571.1"/>
    </source>
</evidence>
<gene>
    <name evidence="9 12" type="primary">ppc</name>
    <name evidence="12" type="ORF">RS83_03646</name>
</gene>
<evidence type="ECO:0000256" key="9">
    <source>
        <dbReference type="HAMAP-Rule" id="MF_00595"/>
    </source>
</evidence>
<comment type="subunit">
    <text evidence="9">Homotetramer.</text>
</comment>
<dbReference type="GO" id="GO:0015977">
    <property type="term" value="P:carbon fixation"/>
    <property type="evidence" value="ECO:0007669"/>
    <property type="project" value="UniProtKB-UniRule"/>
</dbReference>
<proteinExistence type="inferred from homology"/>
<reference evidence="12 13" key="1">
    <citation type="submission" date="2015-02" db="EMBL/GenBank/DDBJ databases">
        <title>Draft genome sequences of ten Microbacterium spp. with emphasis on heavy metal contaminated environments.</title>
        <authorList>
            <person name="Corretto E."/>
        </authorList>
    </citation>
    <scope>NUCLEOTIDE SEQUENCE [LARGE SCALE GENOMIC DNA]</scope>
    <source>
        <strain evidence="12 13">BEL4b</strain>
    </source>
</reference>
<dbReference type="InterPro" id="IPR021135">
    <property type="entry name" value="PEP_COase"/>
</dbReference>
<evidence type="ECO:0000256" key="3">
    <source>
        <dbReference type="ARBA" id="ARBA00012305"/>
    </source>
</evidence>
<evidence type="ECO:0000256" key="11">
    <source>
        <dbReference type="SAM" id="MobiDB-lite"/>
    </source>
</evidence>
<name>A0A0F0LAG7_9MICO</name>
<dbReference type="Gene3D" id="1.20.1440.90">
    <property type="entry name" value="Phosphoenolpyruvate/pyruvate domain"/>
    <property type="match status" value="1"/>
</dbReference>
<comment type="similarity">
    <text evidence="2 9">Belongs to the PEPCase type 1 family.</text>
</comment>
<dbReference type="GO" id="GO:0006099">
    <property type="term" value="P:tricarboxylic acid cycle"/>
    <property type="evidence" value="ECO:0007669"/>
    <property type="project" value="InterPro"/>
</dbReference>
<feature type="active site" evidence="9 10">
    <location>
        <position position="216"/>
    </location>
</feature>
<dbReference type="EMBL" id="JYIW01000026">
    <property type="protein sequence ID" value="KJL28571.1"/>
    <property type="molecule type" value="Genomic_DNA"/>
</dbReference>
<evidence type="ECO:0000313" key="13">
    <source>
        <dbReference type="Proteomes" id="UP000033640"/>
    </source>
</evidence>